<keyword evidence="1" id="KW-0175">Coiled coil</keyword>
<dbReference type="GO" id="GO:0032259">
    <property type="term" value="P:methylation"/>
    <property type="evidence" value="ECO:0007669"/>
    <property type="project" value="UniProtKB-KW"/>
</dbReference>
<reference evidence="3 4" key="1">
    <citation type="journal article" date="2010" name="Stand. Genomic Sci.">
        <title>Complete genome sequence of Ferrimonas balearica type strain (PAT).</title>
        <authorList>
            <person name="Nolan M."/>
            <person name="Sikorski J."/>
            <person name="Davenport K."/>
            <person name="Lucas S."/>
            <person name="Glavina Del Rio T."/>
            <person name="Tice H."/>
            <person name="Cheng J."/>
            <person name="Goodwin L."/>
            <person name="Pitluck S."/>
            <person name="Liolios K."/>
            <person name="Ivanova N."/>
            <person name="Mavromatis K."/>
            <person name="Ovchinnikova G."/>
            <person name="Pati A."/>
            <person name="Chen A."/>
            <person name="Palaniappan K."/>
            <person name="Land M."/>
            <person name="Hauser L."/>
            <person name="Chang Y."/>
            <person name="Jeffries C."/>
            <person name="Tapia R."/>
            <person name="Brettin T."/>
            <person name="Detter J."/>
            <person name="Han C."/>
            <person name="Yasawong M."/>
            <person name="Rohde M."/>
            <person name="Tindall B."/>
            <person name="Goker M."/>
            <person name="Woyke T."/>
            <person name="Bristow J."/>
            <person name="Eisen J."/>
            <person name="Markowitz V."/>
            <person name="Hugenholtz P."/>
            <person name="Kyrpides N."/>
            <person name="Klenk H."/>
            <person name="Lapidus A."/>
        </authorList>
    </citation>
    <scope>NUCLEOTIDE SEQUENCE [LARGE SCALE GENOMIC DNA]</scope>
    <source>
        <strain evidence="4">DSM 9799 / CCM 4581 / KCTC 23876 / PAT</strain>
    </source>
</reference>
<dbReference type="Pfam" id="PF04375">
    <property type="entry name" value="HemX"/>
    <property type="match status" value="1"/>
</dbReference>
<dbReference type="STRING" id="550540.Fbal_3689"/>
<dbReference type="HOGENOM" id="CLU_036381_1_2_6"/>
<sequence length="338" mass="37858">MIQHSTSNGGLFVGLVALIIAIGAAVFVGWQWQQEQQLRQDNAQLSGQLQELRQAMNERSATLERRIERGESAQSDQQQALVSLREQQLEAQRRAAQRQPSDWVLAEADYLVRMASRKVWLEHDTDTALALLKDADNRLKMLGQNDLLPLREALADDMAALSALPRVDRAGLSLGIESLIKRIDALPLNTAELPEVVDPVELTTPTDSVSDWRTNLASSWHALTEDFITVRRRQGQVQPLMAPEQEWYLREHIKGKLMQAQLSLYQGHSEAFREAVGTARGWMRDYFDLDDSAVQGALAQLDQWHDTQIGLASPVRFSVADPLAELVSERLGRQGVAP</sequence>
<gene>
    <name evidence="3" type="ordered locus">Fbal_3689</name>
</gene>
<evidence type="ECO:0000256" key="1">
    <source>
        <dbReference type="SAM" id="Coils"/>
    </source>
</evidence>
<keyword evidence="2" id="KW-0472">Membrane</keyword>
<dbReference type="eggNOG" id="COG2959">
    <property type="taxonomic scope" value="Bacteria"/>
</dbReference>
<dbReference type="AlphaFoldDB" id="E1SQB4"/>
<feature type="coiled-coil region" evidence="1">
    <location>
        <begin position="35"/>
        <end position="73"/>
    </location>
</feature>
<evidence type="ECO:0000256" key="2">
    <source>
        <dbReference type="SAM" id="Phobius"/>
    </source>
</evidence>
<dbReference type="EMBL" id="CP002209">
    <property type="protein sequence ID" value="ADN77885.1"/>
    <property type="molecule type" value="Genomic_DNA"/>
</dbReference>
<keyword evidence="2" id="KW-1133">Transmembrane helix</keyword>
<evidence type="ECO:0000313" key="3">
    <source>
        <dbReference type="EMBL" id="ADN77885.1"/>
    </source>
</evidence>
<keyword evidence="3" id="KW-0808">Transferase</keyword>
<dbReference type="InterPro" id="IPR007470">
    <property type="entry name" value="HemX"/>
</dbReference>
<dbReference type="EC" id="2.1.1.107" evidence="3"/>
<keyword evidence="2" id="KW-0812">Transmembrane</keyword>
<protein>
    <submittedName>
        <fullName evidence="3">Uroporphyrinogen-III C-methyltransferase</fullName>
        <ecNumber evidence="3">2.1.1.107</ecNumber>
    </submittedName>
</protein>
<dbReference type="PANTHER" id="PTHR38043">
    <property type="entry name" value="PROTEIN HEMX"/>
    <property type="match status" value="1"/>
</dbReference>
<organism evidence="3 4">
    <name type="scientific">Ferrimonas balearica (strain DSM 9799 / CCM 4581 / KCTC 23876 / PAT)</name>
    <dbReference type="NCBI Taxonomy" id="550540"/>
    <lineage>
        <taxon>Bacteria</taxon>
        <taxon>Pseudomonadati</taxon>
        <taxon>Pseudomonadota</taxon>
        <taxon>Gammaproteobacteria</taxon>
        <taxon>Alteromonadales</taxon>
        <taxon>Ferrimonadaceae</taxon>
        <taxon>Ferrimonas</taxon>
    </lineage>
</organism>
<evidence type="ECO:0000313" key="4">
    <source>
        <dbReference type="Proteomes" id="UP000006683"/>
    </source>
</evidence>
<keyword evidence="4" id="KW-1185">Reference proteome</keyword>
<dbReference type="Proteomes" id="UP000006683">
    <property type="component" value="Chromosome"/>
</dbReference>
<dbReference type="PANTHER" id="PTHR38043:SF1">
    <property type="entry name" value="PROTEIN HEMX"/>
    <property type="match status" value="1"/>
</dbReference>
<accession>E1SQB4</accession>
<dbReference type="GO" id="GO:0004851">
    <property type="term" value="F:uroporphyrin-III C-methyltransferase activity"/>
    <property type="evidence" value="ECO:0007669"/>
    <property type="project" value="UniProtKB-EC"/>
</dbReference>
<name>E1SQB4_FERBD</name>
<proteinExistence type="predicted"/>
<keyword evidence="3" id="KW-0489">Methyltransferase</keyword>
<feature type="transmembrane region" description="Helical" evidence="2">
    <location>
        <begin position="12"/>
        <end position="32"/>
    </location>
</feature>
<dbReference type="KEGG" id="fbl:Fbal_3689"/>